<evidence type="ECO:0000256" key="1">
    <source>
        <dbReference type="SAM" id="Phobius"/>
    </source>
</evidence>
<reference evidence="3" key="2">
    <citation type="journal article" date="2015" name="J. Gen. Virol.">
        <title>Isolation of an Adoxophyes orana granulovirus (AdorGV) occlusion body morphology mutant: biological activity, genome sequence and relationship to other isolates of AdorGV.</title>
        <authorList>
            <person name="Nakai M."/>
            <person name="Harrison R.L."/>
            <person name="Uchida H."/>
            <person name="Ukuda R."/>
            <person name="Hikihara S."/>
            <person name="Ishii K."/>
            <person name="Kunimi Y."/>
        </authorList>
    </citation>
    <scope>NUCLEOTIDE SEQUENCE</scope>
    <source>
        <strain evidence="3">Miyazaki</strain>
    </source>
</reference>
<accession>Q7T9S3</accession>
<name>Q7T9S3_GVAO</name>
<proteinExistence type="predicted"/>
<keyword evidence="1" id="KW-0812">Transmembrane</keyword>
<dbReference type="KEGG" id="vg:1463316"/>
<feature type="transmembrane region" description="Helical" evidence="1">
    <location>
        <begin position="26"/>
        <end position="44"/>
    </location>
</feature>
<dbReference type="OrthoDB" id="25286at10239"/>
<protein>
    <submittedName>
        <fullName evidence="3">ADOR92</fullName>
    </submittedName>
    <submittedName>
        <fullName evidence="2">ORF_92</fullName>
    </submittedName>
</protein>
<sequence>MLAISLVIGLVLLAFVLNKCNSTEMLITLIVLLMIFFCALHYFYNNTESDPQQLYTENVRKLKKKQQLNDTFDALLNKNNSSAE</sequence>
<keyword evidence="1" id="KW-0472">Membrane</keyword>
<evidence type="ECO:0000313" key="2">
    <source>
        <dbReference type="EMBL" id="AAP85729.1"/>
    </source>
</evidence>
<dbReference type="EMBL" id="AF547984">
    <property type="protein sequence ID" value="AAP85729.1"/>
    <property type="molecule type" value="Genomic_DNA"/>
</dbReference>
<evidence type="ECO:0000313" key="4">
    <source>
        <dbReference type="Proteomes" id="UP000202129"/>
    </source>
</evidence>
<evidence type="ECO:0000313" key="3">
    <source>
        <dbReference type="EMBL" id="AJA91732.1"/>
    </source>
</evidence>
<keyword evidence="4" id="KW-1185">Reference proteome</keyword>
<dbReference type="Proteomes" id="UP000202129">
    <property type="component" value="Segment"/>
</dbReference>
<organism evidence="2 4">
    <name type="scientific">Adoxophyes orana granulovirus</name>
    <name type="common">AoGV</name>
    <dbReference type="NCBI Taxonomy" id="170617"/>
    <lineage>
        <taxon>Viruses</taxon>
        <taxon>Viruses incertae sedis</taxon>
        <taxon>Naldaviricetes</taxon>
        <taxon>Lefavirales</taxon>
        <taxon>Baculoviridae</taxon>
        <taxon>Betabaculovirus</taxon>
        <taxon>Betabaculovirus adoranae</taxon>
    </lineage>
</organism>
<organismHost>
    <name type="scientific">Adoxophyes</name>
    <dbReference type="NCBI Taxonomy" id="85584"/>
</organismHost>
<reference evidence="2 4" key="1">
    <citation type="journal article" date="2003" name="Virology">
        <title>The complete sequence of the Adoxophyes orana granulovirus genome.</title>
        <authorList>
            <person name="Wormleaton S."/>
            <person name="Kuzio J."/>
            <person name="Winstanley D."/>
        </authorList>
    </citation>
    <scope>NUCLEOTIDE SEQUENCE [LARGE SCALE GENOMIC DNA]</scope>
</reference>
<dbReference type="Pfam" id="PF05814">
    <property type="entry name" value="Ac76"/>
    <property type="match status" value="1"/>
</dbReference>
<dbReference type="InterPro" id="IPR008561">
    <property type="entry name" value="Ac76_baculovir"/>
</dbReference>
<dbReference type="GeneID" id="1463316"/>
<keyword evidence="1" id="KW-1133">Transmembrane helix</keyword>
<gene>
    <name evidence="2" type="primary">ORF_92</name>
</gene>
<dbReference type="EMBL" id="KM226332">
    <property type="protein sequence ID" value="AJA91732.1"/>
    <property type="molecule type" value="Genomic_DNA"/>
</dbReference>
<dbReference type="RefSeq" id="NP_872546.1">
    <property type="nucleotide sequence ID" value="NC_005038.1"/>
</dbReference>